<dbReference type="GO" id="GO:0004305">
    <property type="term" value="F:ethanolamine kinase activity"/>
    <property type="evidence" value="ECO:0007669"/>
    <property type="project" value="TreeGrafter"/>
</dbReference>
<evidence type="ECO:0000256" key="2">
    <source>
        <dbReference type="ARBA" id="ARBA00023264"/>
    </source>
</evidence>
<evidence type="ECO:0000256" key="1">
    <source>
        <dbReference type="ARBA" id="ARBA00023209"/>
    </source>
</evidence>
<organism evidence="4">
    <name type="scientific">Nilaparvata lugens</name>
    <name type="common">Brown planthopper</name>
    <dbReference type="NCBI Taxonomy" id="108931"/>
    <lineage>
        <taxon>Eukaryota</taxon>
        <taxon>Metazoa</taxon>
        <taxon>Ecdysozoa</taxon>
        <taxon>Arthropoda</taxon>
        <taxon>Hexapoda</taxon>
        <taxon>Insecta</taxon>
        <taxon>Pterygota</taxon>
        <taxon>Neoptera</taxon>
        <taxon>Paraneoptera</taxon>
        <taxon>Hemiptera</taxon>
        <taxon>Auchenorrhyncha</taxon>
        <taxon>Fulgoroidea</taxon>
        <taxon>Delphacidae</taxon>
        <taxon>Delphacinae</taxon>
        <taxon>Nilaparvata</taxon>
    </lineage>
</organism>
<dbReference type="Gene3D" id="3.30.200.20">
    <property type="entry name" value="Phosphorylase Kinase, domain 1"/>
    <property type="match status" value="1"/>
</dbReference>
<evidence type="ECO:0000313" key="4">
    <source>
        <dbReference type="EMBL" id="AQT27076.1"/>
    </source>
</evidence>
<dbReference type="GO" id="GO:0004103">
    <property type="term" value="F:choline kinase activity"/>
    <property type="evidence" value="ECO:0007669"/>
    <property type="project" value="TreeGrafter"/>
</dbReference>
<evidence type="ECO:0000256" key="3">
    <source>
        <dbReference type="ARBA" id="ARBA00038211"/>
    </source>
</evidence>
<keyword evidence="4" id="KW-0418">Kinase</keyword>
<dbReference type="CDD" id="cd05156">
    <property type="entry name" value="ChoK_euk"/>
    <property type="match status" value="1"/>
</dbReference>
<keyword evidence="1" id="KW-0443">Lipid metabolism</keyword>
<dbReference type="InterPro" id="IPR011009">
    <property type="entry name" value="Kinase-like_dom_sf"/>
</dbReference>
<sequence length="396" mass="46136">MGVKDKMIGEKSEMLDMAVRICRGYLHGPWKKITKNDIVLKRISGGLSNYLYHVKLQKENAEPSQVLLRFYGQTHGERAIESLITDSVIFTLLSERRLGPRLHGIFPGGRIEEYIPARPLKTFELSDSVLSPMIAEKMAAVHAMNVPINKEPCWLWNTMDRWLQTIEESRFSHKPQTCIEERLRDTDFRSEVKWMRNHLHKIRSPVLFCHNDMQEGNILLKLTEAEQHNANEVNGNCTVAEDNNNNNCDKDIVLIDFEYCSYNYRAFDLANHFIEWTYDYTKEEHPNFSIHRDHYPTHEQMMVFINRYLACVESKTSHGGVASELNTPEHLLMEVKHFSLASHLFWTLWGIVNAMTSQIPFGYCEYAAERLDCYFVLKSKLMKNESGVKRKVIDLD</sequence>
<reference evidence="4" key="1">
    <citation type="submission" date="2012-11" db="EMBL/GenBank/DDBJ databases">
        <authorList>
            <person name="Lucero-Rivera Y.E."/>
            <person name="Tovar-Ramirez D."/>
        </authorList>
    </citation>
    <scope>NUCLEOTIDE SEQUENCE</scope>
</reference>
<dbReference type="AlphaFoldDB" id="A0A1S6KZC3"/>
<name>A0A1S6KZC3_NILLU</name>
<protein>
    <submittedName>
        <fullName evidence="4">Putative choline kinase</fullName>
    </submittedName>
</protein>
<dbReference type="PANTHER" id="PTHR22603:SF93">
    <property type="entry name" value="RE24176P"/>
    <property type="match status" value="1"/>
</dbReference>
<comment type="similarity">
    <text evidence="3">Belongs to the choline/ethanolamine kinase family.</text>
</comment>
<dbReference type="EMBL" id="KC223173">
    <property type="protein sequence ID" value="AQT27076.1"/>
    <property type="molecule type" value="mRNA"/>
</dbReference>
<dbReference type="GO" id="GO:0005737">
    <property type="term" value="C:cytoplasm"/>
    <property type="evidence" value="ECO:0007669"/>
    <property type="project" value="TreeGrafter"/>
</dbReference>
<dbReference type="Pfam" id="PF01633">
    <property type="entry name" value="Choline_kinase"/>
    <property type="match status" value="1"/>
</dbReference>
<dbReference type="SUPFAM" id="SSF56112">
    <property type="entry name" value="Protein kinase-like (PK-like)"/>
    <property type="match status" value="1"/>
</dbReference>
<dbReference type="GO" id="GO:0006646">
    <property type="term" value="P:phosphatidylethanolamine biosynthetic process"/>
    <property type="evidence" value="ECO:0007669"/>
    <property type="project" value="TreeGrafter"/>
</dbReference>
<keyword evidence="4" id="KW-0808">Transferase</keyword>
<keyword evidence="2" id="KW-1208">Phospholipid metabolism</keyword>
<proteinExistence type="evidence at transcript level"/>
<keyword evidence="1" id="KW-0594">Phospholipid biosynthesis</keyword>
<reference evidence="4" key="2">
    <citation type="journal article" date="2014" name="Insect Mol. Biol.">
        <title>Constructing the major biosynthesis pathways for amino acids in the brown planthopper, Nilaparvata lugens?Stal (Hemiptera: Delphacidae), based on the transcriptome data.</title>
        <authorList>
            <person name="Wan P.J."/>
            <person name="Yang L."/>
            <person name="Wang W.X."/>
            <person name="Fan J.M."/>
            <person name="Fu Q."/>
            <person name="Li G.Q."/>
        </authorList>
    </citation>
    <scope>NUCLEOTIDE SEQUENCE</scope>
</reference>
<accession>A0A1S6KZC3</accession>
<dbReference type="OrthoDB" id="3649325at2759"/>
<dbReference type="Gene3D" id="3.90.1200.10">
    <property type="match status" value="1"/>
</dbReference>
<keyword evidence="1" id="KW-0444">Lipid biosynthesis</keyword>
<dbReference type="PANTHER" id="PTHR22603">
    <property type="entry name" value="CHOLINE/ETHANOALAMINE KINASE"/>
    <property type="match status" value="1"/>
</dbReference>